<dbReference type="NCBIfam" id="TIGR00254">
    <property type="entry name" value="GGDEF"/>
    <property type="match status" value="1"/>
</dbReference>
<evidence type="ECO:0000313" key="3">
    <source>
        <dbReference type="EMBL" id="CRK81330.1"/>
    </source>
</evidence>
<dbReference type="STRING" id="1499688.BN000_01230"/>
<dbReference type="GO" id="GO:0052621">
    <property type="term" value="F:diguanylate cyclase activity"/>
    <property type="evidence" value="ECO:0007669"/>
    <property type="project" value="TreeGrafter"/>
</dbReference>
<feature type="transmembrane region" description="Helical" evidence="1">
    <location>
        <begin position="57"/>
        <end position="79"/>
    </location>
</feature>
<evidence type="ECO:0000256" key="1">
    <source>
        <dbReference type="SAM" id="Phobius"/>
    </source>
</evidence>
<evidence type="ECO:0000313" key="4">
    <source>
        <dbReference type="Proteomes" id="UP000199087"/>
    </source>
</evidence>
<proteinExistence type="predicted"/>
<feature type="transmembrane region" description="Helical" evidence="1">
    <location>
        <begin position="111"/>
        <end position="127"/>
    </location>
</feature>
<dbReference type="GO" id="GO:0005886">
    <property type="term" value="C:plasma membrane"/>
    <property type="evidence" value="ECO:0007669"/>
    <property type="project" value="TreeGrafter"/>
</dbReference>
<dbReference type="AlphaFoldDB" id="A0A0U1NTF5"/>
<dbReference type="GO" id="GO:1902201">
    <property type="term" value="P:negative regulation of bacterial-type flagellum-dependent cell motility"/>
    <property type="evidence" value="ECO:0007669"/>
    <property type="project" value="TreeGrafter"/>
</dbReference>
<dbReference type="RefSeq" id="WP_090632189.1">
    <property type="nucleotide sequence ID" value="NZ_CVRB01000001.1"/>
</dbReference>
<dbReference type="PROSITE" id="PS50887">
    <property type="entry name" value="GGDEF"/>
    <property type="match status" value="1"/>
</dbReference>
<dbReference type="PANTHER" id="PTHR45138">
    <property type="entry name" value="REGULATORY COMPONENTS OF SENSORY TRANSDUCTION SYSTEM"/>
    <property type="match status" value="1"/>
</dbReference>
<dbReference type="Pfam" id="PF00990">
    <property type="entry name" value="GGDEF"/>
    <property type="match status" value="1"/>
</dbReference>
<name>A0A0U1NTF5_9BACI</name>
<dbReference type="EMBL" id="CVRB01000001">
    <property type="protein sequence ID" value="CRK81330.1"/>
    <property type="molecule type" value="Genomic_DNA"/>
</dbReference>
<dbReference type="InterPro" id="IPR000160">
    <property type="entry name" value="GGDEF_dom"/>
</dbReference>
<organism evidence="3 4">
    <name type="scientific">Neobacillus massiliamazoniensis</name>
    <dbReference type="NCBI Taxonomy" id="1499688"/>
    <lineage>
        <taxon>Bacteria</taxon>
        <taxon>Bacillati</taxon>
        <taxon>Bacillota</taxon>
        <taxon>Bacilli</taxon>
        <taxon>Bacillales</taxon>
        <taxon>Bacillaceae</taxon>
        <taxon>Neobacillus</taxon>
    </lineage>
</organism>
<feature type="transmembrane region" description="Helical" evidence="1">
    <location>
        <begin position="86"/>
        <end position="105"/>
    </location>
</feature>
<reference evidence="4" key="1">
    <citation type="submission" date="2015-05" db="EMBL/GenBank/DDBJ databases">
        <authorList>
            <person name="Urmite Genomes"/>
        </authorList>
    </citation>
    <scope>NUCLEOTIDE SEQUENCE [LARGE SCALE GENOMIC DNA]</scope>
    <source>
        <strain evidence="4">LF1</strain>
    </source>
</reference>
<keyword evidence="1" id="KW-0472">Membrane</keyword>
<dbReference type="InterPro" id="IPR050469">
    <property type="entry name" value="Diguanylate_Cyclase"/>
</dbReference>
<keyword evidence="1" id="KW-1133">Transmembrane helix</keyword>
<dbReference type="CDD" id="cd01949">
    <property type="entry name" value="GGDEF"/>
    <property type="match status" value="1"/>
</dbReference>
<keyword evidence="1" id="KW-0812">Transmembrane</keyword>
<dbReference type="SUPFAM" id="SSF55073">
    <property type="entry name" value="Nucleotide cyclase"/>
    <property type="match status" value="1"/>
</dbReference>
<protein>
    <submittedName>
        <fullName evidence="3">PAS/PAC sensor-containing diguanylate cyclase/phosphodiesterase</fullName>
    </submittedName>
</protein>
<feature type="domain" description="GGDEF" evidence="2">
    <location>
        <begin position="350"/>
        <end position="483"/>
    </location>
</feature>
<evidence type="ECO:0000259" key="2">
    <source>
        <dbReference type="PROSITE" id="PS50887"/>
    </source>
</evidence>
<dbReference type="Proteomes" id="UP000199087">
    <property type="component" value="Unassembled WGS sequence"/>
</dbReference>
<keyword evidence="4" id="KW-1185">Reference proteome</keyword>
<feature type="transmembrane region" description="Helical" evidence="1">
    <location>
        <begin position="26"/>
        <end position="45"/>
    </location>
</feature>
<dbReference type="InterPro" id="IPR029787">
    <property type="entry name" value="Nucleotide_cyclase"/>
</dbReference>
<dbReference type="InterPro" id="IPR043128">
    <property type="entry name" value="Rev_trsase/Diguanyl_cyclase"/>
</dbReference>
<sequence>MKQLNDTQRKEFAEYHQNILYERLKYVSYILILAYPCYFFIDFFLLNRTRNSTYNHVLSTIHLTSLVISLIFIFINHIAKIKTKSVILPIYIFLYLFLGAASSINSQLYTGNIYSYIIILLGTAVIFPIQPKIYGILSLSNHLFFLAGVFLIENHNESFLVKFINSTGTAVISFTIVLTFYFFQRNDYLNKLTLKRNVDSFRTLFNMNPTPLILTNLHSDKILLINQHAVHYFYLEGLPTSQMDTRFLFKYQEDKQLILKGLVEKQQIKNYVTELQITPEIKKWSILNFEWVDYFDDMCVLISVTDITDIKEKENELLKHASIDMLTGVLNRRSGVEWLRKQIDMGVNGQEFVVCYIDINHLKMVNDRYGHSTGDDLIKTCCETLTDHIGSEDLLFRLGGDEFIIIFFEKNLEEVQQVWNNIVNEFKNINDSQQKPYQLSASYGLYHYTPGTAITVEEILEFADHEMYKHKFQSKNSRLVTPSI</sequence>
<dbReference type="Gene3D" id="3.30.70.270">
    <property type="match status" value="1"/>
</dbReference>
<feature type="transmembrane region" description="Helical" evidence="1">
    <location>
        <begin position="134"/>
        <end position="152"/>
    </location>
</feature>
<feature type="transmembrane region" description="Helical" evidence="1">
    <location>
        <begin position="164"/>
        <end position="183"/>
    </location>
</feature>
<dbReference type="OrthoDB" id="9759607at2"/>
<accession>A0A0U1NTF5</accession>
<dbReference type="SMART" id="SM00267">
    <property type="entry name" value="GGDEF"/>
    <property type="match status" value="1"/>
</dbReference>
<dbReference type="GO" id="GO:0043709">
    <property type="term" value="P:cell adhesion involved in single-species biofilm formation"/>
    <property type="evidence" value="ECO:0007669"/>
    <property type="project" value="TreeGrafter"/>
</dbReference>
<gene>
    <name evidence="3" type="ORF">BN000_01230</name>
</gene>
<dbReference type="PANTHER" id="PTHR45138:SF23">
    <property type="entry name" value="SIGNALING PROTEIN"/>
    <property type="match status" value="1"/>
</dbReference>